<comment type="subcellular location">
    <subcellularLocation>
        <location evidence="1">Membrane</location>
        <topology evidence="1">Multi-pass membrane protein</topology>
    </subcellularLocation>
</comment>
<dbReference type="RefSeq" id="XP_066804773.1">
    <property type="nucleotide sequence ID" value="XM_066944850.1"/>
</dbReference>
<evidence type="ECO:0000313" key="9">
    <source>
        <dbReference type="Proteomes" id="UP001388673"/>
    </source>
</evidence>
<sequence>MFWDPLFDKASTIFGASPDQLKLIASLLISFPLGSLFIRLPPSRPNLAHLFSIVVSTIFLVPLLDLGGGMLHLLFSICGTYMIVVTMKGRRMPWVAFGFVMGHLLFNHIRRHLLAIPATAIEITGTQMVLVMKLSTFAWNVHDGRGKAELDPSQIETRLTTVPNPLAFLGYCFFFPSVLVGPSFDYATYDSLVHHRLYRVAPPGTSVEQAKAAKHRVPYGRKRVAYLHLAIGLAFLGIYSTYSSQLSYDRILTPVWYTWSLGEKFGFVQLAGLIARTKYYAVWSMSEVSQHDWCATLKSQGACILTGIGFNGYDQKTGRTLWNRVRNVNIVGIETAESYKVLFDSWNCRTNVWLRDVVYKRLTKKGKKPGSKQSMATFVTSAFWHGIDPGYHRELRL</sequence>
<keyword evidence="2" id="KW-0808">Transferase</keyword>
<dbReference type="KEGG" id="kne:92178986"/>
<dbReference type="PANTHER" id="PTHR13906">
    <property type="entry name" value="PORCUPINE"/>
    <property type="match status" value="1"/>
</dbReference>
<reference evidence="8 9" key="1">
    <citation type="journal article" date="2024" name="bioRxiv">
        <title>Comparative genomics of Cryptococcus and Kwoniella reveals pathogenesis evolution and contrasting karyotype dynamics via intercentromeric recombination or chromosome fusion.</title>
        <authorList>
            <person name="Coelho M.A."/>
            <person name="David-Palma M."/>
            <person name="Shea T."/>
            <person name="Bowers K."/>
            <person name="McGinley-Smith S."/>
            <person name="Mohammad A.W."/>
            <person name="Gnirke A."/>
            <person name="Yurkov A.M."/>
            <person name="Nowrousian M."/>
            <person name="Sun S."/>
            <person name="Cuomo C.A."/>
            <person name="Heitman J."/>
        </authorList>
    </citation>
    <scope>NUCLEOTIDE SEQUENCE [LARGE SCALE GENOMIC DNA]</scope>
    <source>
        <strain evidence="8 9">CBS 13917</strain>
    </source>
</reference>
<evidence type="ECO:0000313" key="8">
    <source>
        <dbReference type="EMBL" id="KAK8864477.1"/>
    </source>
</evidence>
<dbReference type="GO" id="GO:0016020">
    <property type="term" value="C:membrane"/>
    <property type="evidence" value="ECO:0007669"/>
    <property type="project" value="UniProtKB-SubCell"/>
</dbReference>
<evidence type="ECO:0000256" key="3">
    <source>
        <dbReference type="ARBA" id="ARBA00022692"/>
    </source>
</evidence>
<comment type="caution">
    <text evidence="8">The sequence shown here is derived from an EMBL/GenBank/DDBJ whole genome shotgun (WGS) entry which is preliminary data.</text>
</comment>
<evidence type="ECO:0000256" key="5">
    <source>
        <dbReference type="ARBA" id="ARBA00023136"/>
    </source>
</evidence>
<dbReference type="GO" id="GO:0005783">
    <property type="term" value="C:endoplasmic reticulum"/>
    <property type="evidence" value="ECO:0007669"/>
    <property type="project" value="TreeGrafter"/>
</dbReference>
<dbReference type="EMBL" id="JBCAWK010000003">
    <property type="protein sequence ID" value="KAK8864477.1"/>
    <property type="molecule type" value="Genomic_DNA"/>
</dbReference>
<keyword evidence="4 7" id="KW-1133">Transmembrane helix</keyword>
<dbReference type="GO" id="GO:0030258">
    <property type="term" value="P:lipid modification"/>
    <property type="evidence" value="ECO:0007669"/>
    <property type="project" value="TreeGrafter"/>
</dbReference>
<evidence type="ECO:0000256" key="4">
    <source>
        <dbReference type="ARBA" id="ARBA00022989"/>
    </source>
</evidence>
<dbReference type="Proteomes" id="UP001388673">
    <property type="component" value="Unassembled WGS sequence"/>
</dbReference>
<feature type="transmembrane region" description="Helical" evidence="7">
    <location>
        <begin position="224"/>
        <end position="242"/>
    </location>
</feature>
<dbReference type="InterPro" id="IPR004299">
    <property type="entry name" value="MBOAT_fam"/>
</dbReference>
<evidence type="ECO:0000256" key="7">
    <source>
        <dbReference type="SAM" id="Phobius"/>
    </source>
</evidence>
<evidence type="ECO:0000256" key="6">
    <source>
        <dbReference type="ARBA" id="ARBA00023315"/>
    </source>
</evidence>
<feature type="transmembrane region" description="Helical" evidence="7">
    <location>
        <begin position="70"/>
        <end position="87"/>
    </location>
</feature>
<dbReference type="GO" id="GO:0003841">
    <property type="term" value="F:1-acylglycerol-3-phosphate O-acyltransferase activity"/>
    <property type="evidence" value="ECO:0007669"/>
    <property type="project" value="TreeGrafter"/>
</dbReference>
<dbReference type="GO" id="GO:0046474">
    <property type="term" value="P:glycerophospholipid biosynthetic process"/>
    <property type="evidence" value="ECO:0007669"/>
    <property type="project" value="TreeGrafter"/>
</dbReference>
<gene>
    <name evidence="8" type="ORF">IAR55_001727</name>
</gene>
<feature type="transmembrane region" description="Helical" evidence="7">
    <location>
        <begin position="20"/>
        <end position="40"/>
    </location>
</feature>
<dbReference type="AlphaFoldDB" id="A0AAW0Z2X9"/>
<protein>
    <recommendedName>
        <fullName evidence="10">Lysophospholipid acyltransferase</fullName>
    </recommendedName>
</protein>
<dbReference type="InterPro" id="IPR049941">
    <property type="entry name" value="LPLAT_7/PORCN-like"/>
</dbReference>
<organism evidence="8 9">
    <name type="scientific">Kwoniella newhampshirensis</name>
    <dbReference type="NCBI Taxonomy" id="1651941"/>
    <lineage>
        <taxon>Eukaryota</taxon>
        <taxon>Fungi</taxon>
        <taxon>Dikarya</taxon>
        <taxon>Basidiomycota</taxon>
        <taxon>Agaricomycotina</taxon>
        <taxon>Tremellomycetes</taxon>
        <taxon>Tremellales</taxon>
        <taxon>Cryptococcaceae</taxon>
        <taxon>Kwoniella</taxon>
    </lineage>
</organism>
<accession>A0AAW0Z2X9</accession>
<dbReference type="Pfam" id="PF03062">
    <property type="entry name" value="MBOAT"/>
    <property type="match status" value="1"/>
</dbReference>
<evidence type="ECO:0000256" key="1">
    <source>
        <dbReference type="ARBA" id="ARBA00004141"/>
    </source>
</evidence>
<dbReference type="GeneID" id="92178986"/>
<evidence type="ECO:0000256" key="2">
    <source>
        <dbReference type="ARBA" id="ARBA00022679"/>
    </source>
</evidence>
<keyword evidence="5 7" id="KW-0472">Membrane</keyword>
<feature type="transmembrane region" description="Helical" evidence="7">
    <location>
        <begin position="47"/>
        <end position="64"/>
    </location>
</feature>
<dbReference type="GO" id="GO:0047184">
    <property type="term" value="F:1-acylglycerophosphocholine O-acyltransferase activity"/>
    <property type="evidence" value="ECO:0007669"/>
    <property type="project" value="TreeGrafter"/>
</dbReference>
<keyword evidence="3 7" id="KW-0812">Transmembrane</keyword>
<dbReference type="PANTHER" id="PTHR13906:SF4">
    <property type="entry name" value="LYSOPHOSPHOLIPID ACYLTRANSFERASE 6"/>
    <property type="match status" value="1"/>
</dbReference>
<keyword evidence="9" id="KW-1185">Reference proteome</keyword>
<keyword evidence="6" id="KW-0012">Acyltransferase</keyword>
<name>A0AAW0Z2X9_9TREE</name>
<evidence type="ECO:0008006" key="10">
    <source>
        <dbReference type="Google" id="ProtNLM"/>
    </source>
</evidence>
<proteinExistence type="predicted"/>